<evidence type="ECO:0000313" key="2">
    <source>
        <dbReference type="EMBL" id="NGO72708.1"/>
    </source>
</evidence>
<dbReference type="EMBL" id="JAAKZZ010000518">
    <property type="protein sequence ID" value="NGO72708.1"/>
    <property type="molecule type" value="Genomic_DNA"/>
</dbReference>
<accession>A0A6G4X5N5</accession>
<dbReference type="InterPro" id="IPR049244">
    <property type="entry name" value="DUF6879"/>
</dbReference>
<dbReference type="Pfam" id="PF21806">
    <property type="entry name" value="DUF6879"/>
    <property type="match status" value="1"/>
</dbReference>
<evidence type="ECO:0000259" key="1">
    <source>
        <dbReference type="Pfam" id="PF21806"/>
    </source>
</evidence>
<comment type="caution">
    <text evidence="2">The sequence shown here is derived from an EMBL/GenBank/DDBJ whole genome shotgun (WGS) entry which is preliminary data.</text>
</comment>
<gene>
    <name evidence="2" type="ORF">G5C65_31045</name>
</gene>
<reference evidence="2 3" key="1">
    <citation type="submission" date="2020-02" db="EMBL/GenBank/DDBJ databases">
        <title>Whole-genome analyses of novel actinobacteria.</title>
        <authorList>
            <person name="Sahin N."/>
            <person name="Tatar D."/>
        </authorList>
    </citation>
    <scope>NUCLEOTIDE SEQUENCE [LARGE SCALE GENOMIC DNA]</scope>
    <source>
        <strain evidence="2 3">SB3404</strain>
    </source>
</reference>
<dbReference type="AlphaFoldDB" id="A0A6G4X5N5"/>
<feature type="domain" description="DUF6879" evidence="1">
    <location>
        <begin position="31"/>
        <end position="191"/>
    </location>
</feature>
<sequence length="208" mass="24317">MFGLDQAQGEHLSLAEYQSEFRRRQWEIDGQDSWKLERGQHFQEPGFGSWEAFSRGEWEEALRLVEEERDFLQEFSERVDQHAVTLFRVRVAEEPVTPYLQWEFHLLRLRAELGERIRVVSPGQLSDLEKNGEHIPELLTLGNHTVYRIRYTEQGVLDGAVRFSDAGLVARLRQFMTSLYSRGEDISSYFARVIAPMPPPRVEAGHQR</sequence>
<name>A0A6G4X5N5_9ACTN</name>
<protein>
    <recommendedName>
        <fullName evidence="1">DUF6879 domain-containing protein</fullName>
    </recommendedName>
</protein>
<proteinExistence type="predicted"/>
<keyword evidence="3" id="KW-1185">Reference proteome</keyword>
<dbReference type="RefSeq" id="WP_165302380.1">
    <property type="nucleotide sequence ID" value="NZ_JAAKZZ010000518.1"/>
</dbReference>
<dbReference type="Proteomes" id="UP000477722">
    <property type="component" value="Unassembled WGS sequence"/>
</dbReference>
<organism evidence="2 3">
    <name type="scientific">Streptomyces boncukensis</name>
    <dbReference type="NCBI Taxonomy" id="2711219"/>
    <lineage>
        <taxon>Bacteria</taxon>
        <taxon>Bacillati</taxon>
        <taxon>Actinomycetota</taxon>
        <taxon>Actinomycetes</taxon>
        <taxon>Kitasatosporales</taxon>
        <taxon>Streptomycetaceae</taxon>
        <taxon>Streptomyces</taxon>
    </lineage>
</organism>
<evidence type="ECO:0000313" key="3">
    <source>
        <dbReference type="Proteomes" id="UP000477722"/>
    </source>
</evidence>